<proteinExistence type="inferred from homology"/>
<feature type="transmembrane region" description="Helical" evidence="7">
    <location>
        <begin position="51"/>
        <end position="74"/>
    </location>
</feature>
<dbReference type="HAMAP" id="MF_01147">
    <property type="entry name" value="Lgt"/>
    <property type="match status" value="1"/>
</dbReference>
<dbReference type="GO" id="GO:0008961">
    <property type="term" value="F:phosphatidylglycerol-prolipoprotein diacylglyceryl transferase activity"/>
    <property type="evidence" value="ECO:0007669"/>
    <property type="project" value="UniProtKB-EC"/>
</dbReference>
<evidence type="ECO:0000256" key="3">
    <source>
        <dbReference type="ARBA" id="ARBA00022679"/>
    </source>
</evidence>
<dbReference type="Proteomes" id="UP001595625">
    <property type="component" value="Unassembled WGS sequence"/>
</dbReference>
<evidence type="ECO:0000256" key="6">
    <source>
        <dbReference type="ARBA" id="ARBA00023136"/>
    </source>
</evidence>
<dbReference type="PROSITE" id="PS01311">
    <property type="entry name" value="LGT"/>
    <property type="match status" value="1"/>
</dbReference>
<keyword evidence="4 7" id="KW-0812">Transmembrane</keyword>
<reference evidence="9" key="1">
    <citation type="journal article" date="2019" name="Int. J. Syst. Evol. Microbiol.">
        <title>The Global Catalogue of Microorganisms (GCM) 10K type strain sequencing project: providing services to taxonomists for standard genome sequencing and annotation.</title>
        <authorList>
            <consortium name="The Broad Institute Genomics Platform"/>
            <consortium name="The Broad Institute Genome Sequencing Center for Infectious Disease"/>
            <person name="Wu L."/>
            <person name="Ma J."/>
        </authorList>
    </citation>
    <scope>NUCLEOTIDE SEQUENCE [LARGE SCALE GENOMIC DNA]</scope>
    <source>
        <strain evidence="9">CCM 320</strain>
    </source>
</reference>
<dbReference type="EC" id="2.5.1.145" evidence="7"/>
<name>A0ABV7KLV1_PLAOK</name>
<evidence type="ECO:0000256" key="1">
    <source>
        <dbReference type="ARBA" id="ARBA00007150"/>
    </source>
</evidence>
<keyword evidence="3 7" id="KW-0808">Transferase</keyword>
<feature type="binding site" evidence="7">
    <location>
        <position position="137"/>
    </location>
    <ligand>
        <name>a 1,2-diacyl-sn-glycero-3-phospho-(1'-sn-glycerol)</name>
        <dbReference type="ChEBI" id="CHEBI:64716"/>
    </ligand>
</feature>
<dbReference type="Pfam" id="PF01790">
    <property type="entry name" value="LGT"/>
    <property type="match status" value="1"/>
</dbReference>
<comment type="similarity">
    <text evidence="1 7">Belongs to the Lgt family.</text>
</comment>
<keyword evidence="9" id="KW-1185">Reference proteome</keyword>
<keyword evidence="2 7" id="KW-1003">Cell membrane</keyword>
<gene>
    <name evidence="7 8" type="primary">lgt</name>
    <name evidence="8" type="ORF">ACFOEJ_04865</name>
</gene>
<dbReference type="RefSeq" id="WP_117313751.1">
    <property type="nucleotide sequence ID" value="NZ_CANNGD010000010.1"/>
</dbReference>
<sequence length="287" mass="32760">MFSVLGSIDPVAFSLGPIDVHWYGVIIATGIVIAFLVGQREMVKRGMHPEFLTDLLIWAVPLAIVGARIYYVIFEWDNYKDNPGEIIAIWNGGLAIHGALIMSVIVAYIFTKKRNTPFLKVADILAPSILIGQAIGRWGNFINQEAHGGEVSRAFLENLFIPDWIINHMYIDGAYYHPTFLYESLWSFVGIIILLLLRRVNLVRGEMFFFYMIWYSVGRYFIEGMRTDSLYVFGIEGLRTAQLVSILAIIIAVVLIIYRRVTIKNPPRYLDEPAEPKKKSNKKPKKK</sequence>
<organism evidence="8 9">
    <name type="scientific">Planomicrobium okeanokoites</name>
    <name type="common">Planococcus okeanokoites</name>
    <name type="synonym">Flavobacterium okeanokoites</name>
    <dbReference type="NCBI Taxonomy" id="244"/>
    <lineage>
        <taxon>Bacteria</taxon>
        <taxon>Bacillati</taxon>
        <taxon>Bacillota</taxon>
        <taxon>Bacilli</taxon>
        <taxon>Bacillales</taxon>
        <taxon>Caryophanaceae</taxon>
        <taxon>Planomicrobium</taxon>
    </lineage>
</organism>
<keyword evidence="5 7" id="KW-1133">Transmembrane helix</keyword>
<dbReference type="PANTHER" id="PTHR30589">
    <property type="entry name" value="PROLIPOPROTEIN DIACYLGLYCERYL TRANSFERASE"/>
    <property type="match status" value="1"/>
</dbReference>
<comment type="subcellular location">
    <subcellularLocation>
        <location evidence="7">Cell membrane</location>
        <topology evidence="7">Multi-pass membrane protein</topology>
    </subcellularLocation>
</comment>
<comment type="pathway">
    <text evidence="7">Protein modification; lipoprotein biosynthesis (diacylglyceryl transfer).</text>
</comment>
<feature type="transmembrane region" description="Helical" evidence="7">
    <location>
        <begin position="117"/>
        <end position="135"/>
    </location>
</feature>
<comment type="function">
    <text evidence="7">Catalyzes the transfer of the diacylglyceryl group from phosphatidylglycerol to the sulfhydryl group of the N-terminal cysteine of a prolipoprotein, the first step in the formation of mature lipoproteins.</text>
</comment>
<keyword evidence="6 7" id="KW-0472">Membrane</keyword>
<evidence type="ECO:0000256" key="7">
    <source>
        <dbReference type="HAMAP-Rule" id="MF_01147"/>
    </source>
</evidence>
<dbReference type="EMBL" id="JBHRUJ010000006">
    <property type="protein sequence ID" value="MFC3210406.1"/>
    <property type="molecule type" value="Genomic_DNA"/>
</dbReference>
<feature type="transmembrane region" description="Helical" evidence="7">
    <location>
        <begin position="20"/>
        <end position="39"/>
    </location>
</feature>
<dbReference type="NCBIfam" id="TIGR00544">
    <property type="entry name" value="lgt"/>
    <property type="match status" value="1"/>
</dbReference>
<feature type="transmembrane region" description="Helical" evidence="7">
    <location>
        <begin position="242"/>
        <end position="258"/>
    </location>
</feature>
<evidence type="ECO:0000256" key="2">
    <source>
        <dbReference type="ARBA" id="ARBA00022475"/>
    </source>
</evidence>
<feature type="transmembrane region" description="Helical" evidence="7">
    <location>
        <begin position="179"/>
        <end position="197"/>
    </location>
</feature>
<dbReference type="PANTHER" id="PTHR30589:SF0">
    <property type="entry name" value="PHOSPHATIDYLGLYCEROL--PROLIPOPROTEIN DIACYLGLYCERYL TRANSFERASE"/>
    <property type="match status" value="1"/>
</dbReference>
<dbReference type="InterPro" id="IPR001640">
    <property type="entry name" value="Lgt"/>
</dbReference>
<feature type="transmembrane region" description="Helical" evidence="7">
    <location>
        <begin position="86"/>
        <end position="110"/>
    </location>
</feature>
<feature type="transmembrane region" description="Helical" evidence="7">
    <location>
        <begin position="204"/>
        <end position="222"/>
    </location>
</feature>
<evidence type="ECO:0000313" key="8">
    <source>
        <dbReference type="EMBL" id="MFC3210406.1"/>
    </source>
</evidence>
<comment type="caution">
    <text evidence="8">The sequence shown here is derived from an EMBL/GenBank/DDBJ whole genome shotgun (WGS) entry which is preliminary data.</text>
</comment>
<evidence type="ECO:0000256" key="5">
    <source>
        <dbReference type="ARBA" id="ARBA00022989"/>
    </source>
</evidence>
<evidence type="ECO:0000256" key="4">
    <source>
        <dbReference type="ARBA" id="ARBA00022692"/>
    </source>
</evidence>
<evidence type="ECO:0000313" key="9">
    <source>
        <dbReference type="Proteomes" id="UP001595625"/>
    </source>
</evidence>
<comment type="catalytic activity">
    <reaction evidence="7">
        <text>L-cysteinyl-[prolipoprotein] + a 1,2-diacyl-sn-glycero-3-phospho-(1'-sn-glycerol) = an S-1,2-diacyl-sn-glyceryl-L-cysteinyl-[prolipoprotein] + sn-glycerol 1-phosphate + H(+)</text>
        <dbReference type="Rhea" id="RHEA:56712"/>
        <dbReference type="Rhea" id="RHEA-COMP:14679"/>
        <dbReference type="Rhea" id="RHEA-COMP:14680"/>
        <dbReference type="ChEBI" id="CHEBI:15378"/>
        <dbReference type="ChEBI" id="CHEBI:29950"/>
        <dbReference type="ChEBI" id="CHEBI:57685"/>
        <dbReference type="ChEBI" id="CHEBI:64716"/>
        <dbReference type="ChEBI" id="CHEBI:140658"/>
        <dbReference type="EC" id="2.5.1.145"/>
    </reaction>
</comment>
<accession>A0ABV7KLV1</accession>
<protein>
    <recommendedName>
        <fullName evidence="7">Phosphatidylglycerol--prolipoprotein diacylglyceryl transferase</fullName>
        <ecNumber evidence="7">2.5.1.145</ecNumber>
    </recommendedName>
</protein>